<dbReference type="AlphaFoldDB" id="A0A1S7PCW0"/>
<keyword evidence="5 13" id="KW-0812">Transmembrane</keyword>
<reference evidence="14 15" key="1">
    <citation type="submission" date="2016-01" db="EMBL/GenBank/DDBJ databases">
        <authorList>
            <person name="Oliw E.H."/>
        </authorList>
    </citation>
    <scope>NUCLEOTIDE SEQUENCE [LARGE SCALE GENOMIC DNA]</scope>
    <source>
        <strain evidence="14 15">Kerr 14</strain>
    </source>
</reference>
<evidence type="ECO:0000313" key="15">
    <source>
        <dbReference type="Proteomes" id="UP000191897"/>
    </source>
</evidence>
<proteinExistence type="predicted"/>
<name>A0A1S7PCW0_AGRTU</name>
<dbReference type="RefSeq" id="WP_080866466.1">
    <property type="nucleotide sequence ID" value="NZ_LT009730.1"/>
</dbReference>
<organism evidence="14 15">
    <name type="scientific">Agrobacterium tumefaciens str. Kerr 14</name>
    <dbReference type="NCBI Taxonomy" id="1183424"/>
    <lineage>
        <taxon>Bacteria</taxon>
        <taxon>Pseudomonadati</taxon>
        <taxon>Pseudomonadota</taxon>
        <taxon>Alphaproteobacteria</taxon>
        <taxon>Hyphomicrobiales</taxon>
        <taxon>Rhizobiaceae</taxon>
        <taxon>Rhizobium/Agrobacterium group</taxon>
        <taxon>Agrobacterium</taxon>
        <taxon>Agrobacterium tumefaciens complex</taxon>
    </lineage>
</organism>
<comment type="cofactor">
    <cofactor evidence="2">
        <name>Co(2+)</name>
        <dbReference type="ChEBI" id="CHEBI:48828"/>
    </cofactor>
</comment>
<dbReference type="EMBL" id="FBWC01000009">
    <property type="protein sequence ID" value="CUX19552.1"/>
    <property type="molecule type" value="Genomic_DNA"/>
</dbReference>
<accession>A0A1S7PCW0</accession>
<dbReference type="Pfam" id="PF01963">
    <property type="entry name" value="TraB_PrgY_gumN"/>
    <property type="match status" value="1"/>
</dbReference>
<comment type="cofactor">
    <cofactor evidence="1">
        <name>Mn(2+)</name>
        <dbReference type="ChEBI" id="CHEBI:29035"/>
    </cofactor>
</comment>
<gene>
    <name evidence="14" type="ORF">AGR4C_Cc170078</name>
</gene>
<keyword evidence="8" id="KW-0378">Hydrolase</keyword>
<protein>
    <submittedName>
        <fullName evidence="14">GumN family protein</fullName>
    </submittedName>
</protein>
<dbReference type="CDD" id="cd14789">
    <property type="entry name" value="Tiki"/>
    <property type="match status" value="1"/>
</dbReference>
<keyword evidence="6" id="KW-0479">Metal-binding</keyword>
<evidence type="ECO:0000256" key="9">
    <source>
        <dbReference type="ARBA" id="ARBA00022989"/>
    </source>
</evidence>
<evidence type="ECO:0000256" key="1">
    <source>
        <dbReference type="ARBA" id="ARBA00001936"/>
    </source>
</evidence>
<dbReference type="Proteomes" id="UP000191897">
    <property type="component" value="Unassembled WGS sequence"/>
</dbReference>
<keyword evidence="10" id="KW-0482">Metalloprotease</keyword>
<keyword evidence="9 13" id="KW-1133">Transmembrane helix</keyword>
<evidence type="ECO:0000256" key="8">
    <source>
        <dbReference type="ARBA" id="ARBA00022801"/>
    </source>
</evidence>
<dbReference type="GO" id="GO:0006508">
    <property type="term" value="P:proteolysis"/>
    <property type="evidence" value="ECO:0007669"/>
    <property type="project" value="UniProtKB-KW"/>
</dbReference>
<dbReference type="GO" id="GO:0016020">
    <property type="term" value="C:membrane"/>
    <property type="evidence" value="ECO:0007669"/>
    <property type="project" value="UniProtKB-SubCell"/>
</dbReference>
<evidence type="ECO:0000313" key="14">
    <source>
        <dbReference type="EMBL" id="CUX19552.1"/>
    </source>
</evidence>
<evidence type="ECO:0000256" key="13">
    <source>
        <dbReference type="SAM" id="Phobius"/>
    </source>
</evidence>
<evidence type="ECO:0000256" key="6">
    <source>
        <dbReference type="ARBA" id="ARBA00022723"/>
    </source>
</evidence>
<keyword evidence="12" id="KW-0325">Glycoprotein</keyword>
<evidence type="ECO:0000256" key="3">
    <source>
        <dbReference type="ARBA" id="ARBA00004479"/>
    </source>
</evidence>
<evidence type="ECO:0000256" key="11">
    <source>
        <dbReference type="ARBA" id="ARBA00023136"/>
    </source>
</evidence>
<keyword evidence="11 13" id="KW-0472">Membrane</keyword>
<dbReference type="GeneID" id="97365371"/>
<dbReference type="GO" id="GO:0046872">
    <property type="term" value="F:metal ion binding"/>
    <property type="evidence" value="ECO:0007669"/>
    <property type="project" value="UniProtKB-KW"/>
</dbReference>
<keyword evidence="7" id="KW-0732">Signal</keyword>
<dbReference type="GO" id="GO:0030178">
    <property type="term" value="P:negative regulation of Wnt signaling pathway"/>
    <property type="evidence" value="ECO:0007669"/>
    <property type="project" value="InterPro"/>
</dbReference>
<evidence type="ECO:0000256" key="7">
    <source>
        <dbReference type="ARBA" id="ARBA00022729"/>
    </source>
</evidence>
<evidence type="ECO:0000256" key="12">
    <source>
        <dbReference type="ARBA" id="ARBA00023180"/>
    </source>
</evidence>
<dbReference type="PANTHER" id="PTHR31120">
    <property type="entry name" value="METALLOPROTEASE TIKI"/>
    <property type="match status" value="1"/>
</dbReference>
<dbReference type="GO" id="GO:0004222">
    <property type="term" value="F:metalloendopeptidase activity"/>
    <property type="evidence" value="ECO:0007669"/>
    <property type="project" value="TreeGrafter"/>
</dbReference>
<comment type="subcellular location">
    <subcellularLocation>
        <location evidence="3">Membrane</location>
        <topology evidence="3">Single-pass type I membrane protein</topology>
    </subcellularLocation>
</comment>
<dbReference type="InterPro" id="IPR040230">
    <property type="entry name" value="TIKI1/2-like"/>
</dbReference>
<feature type="transmembrane region" description="Helical" evidence="13">
    <location>
        <begin position="21"/>
        <end position="44"/>
    </location>
</feature>
<sequence>MHSLIRPQNLTATLMGKAGDALLWLLAALHVTAVAILLMTLLSLGQAEAAEQQQITCTGNDILVEMRKTDPEGFAKIEQEAAAIPNGKGNFWRIEKAGTAPSYLLGTMHVTDPRVLEMPAAASPAFEKAAIVIVESDEIVDDKKVATSLLSKPELTMFLDGKSITDILSPDNVARLEKGLKERGIPLNAVSRMKPWMLSSFVALPACEFARKATGLSFLDKKLAEDAIADSKRLVGLETMVEQLTAMSELPMEFHLQALIETLELGERMDDVMTTMTDLYVAGDIGMTMPMLKSLDPKKAAAENEQGYAAFEQRIITDRNHVMAERAAPELATGNVFMAVGALHLPGEEGVIELLRAQGFTLTRVD</sequence>
<dbReference type="PANTHER" id="PTHR31120:SF6">
    <property type="entry name" value="METALLOPROTEASE TIKI HOMOLOG"/>
    <property type="match status" value="1"/>
</dbReference>
<evidence type="ECO:0000256" key="2">
    <source>
        <dbReference type="ARBA" id="ARBA00001941"/>
    </source>
</evidence>
<dbReference type="InterPro" id="IPR002816">
    <property type="entry name" value="TraB/PrgY/GumN_fam"/>
</dbReference>
<evidence type="ECO:0000256" key="4">
    <source>
        <dbReference type="ARBA" id="ARBA00022670"/>
    </source>
</evidence>
<evidence type="ECO:0000256" key="10">
    <source>
        <dbReference type="ARBA" id="ARBA00023049"/>
    </source>
</evidence>
<evidence type="ECO:0000256" key="5">
    <source>
        <dbReference type="ARBA" id="ARBA00022692"/>
    </source>
</evidence>
<keyword evidence="4" id="KW-0645">Protease</keyword>